<keyword evidence="2" id="KW-0175">Coiled coil</keyword>
<proteinExistence type="inferred from homology"/>
<dbReference type="KEGG" id="pda:103704827"/>
<reference evidence="5" key="2">
    <citation type="submission" date="2025-08" db="UniProtKB">
        <authorList>
            <consortium name="RefSeq"/>
        </authorList>
    </citation>
    <scope>IDENTIFICATION</scope>
    <source>
        <tissue evidence="5">Young leaves</tissue>
    </source>
</reference>
<feature type="region of interest" description="Disordered" evidence="3">
    <location>
        <begin position="1"/>
        <end position="55"/>
    </location>
</feature>
<evidence type="ECO:0000256" key="3">
    <source>
        <dbReference type="SAM" id="MobiDB-lite"/>
    </source>
</evidence>
<feature type="region of interest" description="Disordered" evidence="3">
    <location>
        <begin position="651"/>
        <end position="679"/>
    </location>
</feature>
<evidence type="ECO:0000313" key="5">
    <source>
        <dbReference type="RefSeq" id="XP_008786505.2"/>
    </source>
</evidence>
<dbReference type="PANTHER" id="PTHR12832">
    <property type="entry name" value="TESTIS-SPECIFIC PROTEIN PBS13 T-COMPLEX 11"/>
    <property type="match status" value="1"/>
</dbReference>
<feature type="coiled-coil region" evidence="2">
    <location>
        <begin position="242"/>
        <end position="269"/>
    </location>
</feature>
<dbReference type="RefSeq" id="XP_008786505.2">
    <property type="nucleotide sequence ID" value="XM_008788283.3"/>
</dbReference>
<gene>
    <name evidence="5" type="primary">LOC103704827</name>
</gene>
<dbReference type="GO" id="GO:0007165">
    <property type="term" value="P:signal transduction"/>
    <property type="evidence" value="ECO:0007669"/>
    <property type="project" value="TreeGrafter"/>
</dbReference>
<dbReference type="OrthoDB" id="276323at2759"/>
<accession>A0A8B7BW04</accession>
<organism evidence="4 5">
    <name type="scientific">Phoenix dactylifera</name>
    <name type="common">Date palm</name>
    <dbReference type="NCBI Taxonomy" id="42345"/>
    <lineage>
        <taxon>Eukaryota</taxon>
        <taxon>Viridiplantae</taxon>
        <taxon>Streptophyta</taxon>
        <taxon>Embryophyta</taxon>
        <taxon>Tracheophyta</taxon>
        <taxon>Spermatophyta</taxon>
        <taxon>Magnoliopsida</taxon>
        <taxon>Liliopsida</taxon>
        <taxon>Arecaceae</taxon>
        <taxon>Coryphoideae</taxon>
        <taxon>Phoeniceae</taxon>
        <taxon>Phoenix</taxon>
    </lineage>
</organism>
<dbReference type="PANTHER" id="PTHR12832:SF11">
    <property type="entry name" value="LD23868P"/>
    <property type="match status" value="1"/>
</dbReference>
<feature type="region of interest" description="Disordered" evidence="3">
    <location>
        <begin position="462"/>
        <end position="492"/>
    </location>
</feature>
<dbReference type="Proteomes" id="UP000228380">
    <property type="component" value="Chromosome 14"/>
</dbReference>
<protein>
    <submittedName>
        <fullName evidence="5">Uncharacterized protein LOC103704827</fullName>
    </submittedName>
</protein>
<evidence type="ECO:0000256" key="2">
    <source>
        <dbReference type="SAM" id="Coils"/>
    </source>
</evidence>
<comment type="similarity">
    <text evidence="1">Belongs to the TCP11 family.</text>
</comment>
<dbReference type="GeneID" id="103704827"/>
<dbReference type="AlphaFoldDB" id="A0A8B7BW04"/>
<feature type="compositionally biased region" description="Polar residues" evidence="3">
    <location>
        <begin position="463"/>
        <end position="473"/>
    </location>
</feature>
<sequence>MESAGDVDWPEAGRPAAIALDFPAGEASASPPPKVPRRIRRRLLESRSSPPASVEEIEAKLKDAELRRQQFHEWLSSKARPKPRSPSWSSQEEDLGQRLEARLFAAEQKRLSLLAKAQMRLARLDEIRQAAKTGVEMRFEKEREELGTRVESRVQQAEANRLRLLEAHMQRRAAAQERTARSLLQRIIRENKYKEYVRSAIFQKRAAAEKKRMGLLEAEKKRAHARVMQARRVAKTVCHQRESERRRMKEQLEKRLQRAKRQRAEYLKQRGSPYSSARIYWNKQGDFLSRKLARCWRWFVRSRKTTFALTKAYADLEINENSAKSMPFEQLALRIESATTLQTVKALLDRLESRFLLSRLSSSSSPENVDHLLKRLASPNRRVASGKATRTRGLTKKGAKSSESNKLPRYSVRVALCAYMILGHPNAVLSGQGEREVALMVSALNFVQEFELLVKIILDGPNSARSSRQSSPDVMSDDLDHHQESAGHSPRQQSFRSQLAAFDSAWCSYLYCFVVWKIKDARSLEEDLVRAACQLELSMMQTCKLTSEGQTCDLSYDMKAIQKQVTEDQKLLREKVQHLSGNAGIERMECALSDTRAKFFEAKESGSPLATPVAHIASPSTSNSSGQPLVSISEEKPIADNGRSNSVVRSLFGSASSSSPKASKKTESVDVQSSSTMDRQFPTENELLVNEILHGGCDISTNKLDINVRDETCIKEKVKETMEKAFWDGIMHVMKEDEPDYSRIVGLVKEVRDELCELAPQSWKQEILGSIDLEILSQVLESGTQDTDYLGRILEYALVMLQKLSAPANEDEMKKAHKKLLSELEDIAQSSDKQNGSFVIATIKGLRFVLEQIQTLKKEISKARIQLMEPIIKGSAGLDYLQKAFVDRYGPPSGAASSLPLTVQWISSLRNSLEEEWSEHVDSLSVLSTSHGLPSVTSLRTGGGTRLASKQGHLLINASGGELPECSGEKFDRWVRLGLLKLVSAIEGLTIETVPETLKLNVMRLRSVQSQYQQIIVIATSVLVLRQVLFSENSAVSPSDLERMISDTVKGLSELLERVPDAGIDEIIERMVSSSSSLYPTSETKLQSRKEMVGRMLTKSLQNDDAVFVRVSRSIYLAARGVVLGGSGAQGRRLADAALRRVGAALLLDQVVKAAEVLIMVATTSGLVHGPWYRCLV</sequence>
<keyword evidence="4" id="KW-1185">Reference proteome</keyword>
<feature type="compositionally biased region" description="Basic residues" evidence="3">
    <location>
        <begin position="389"/>
        <end position="399"/>
    </location>
</feature>
<feature type="compositionally biased region" description="Polar residues" evidence="3">
    <location>
        <begin position="669"/>
        <end position="678"/>
    </location>
</feature>
<dbReference type="Pfam" id="PF05794">
    <property type="entry name" value="Tcp11"/>
    <property type="match status" value="1"/>
</dbReference>
<reference evidence="4" key="1">
    <citation type="journal article" date="2019" name="Nat. Commun.">
        <title>Genome-wide association mapping of date palm fruit traits.</title>
        <authorList>
            <person name="Hazzouri K.M."/>
            <person name="Gros-Balthazard M."/>
            <person name="Flowers J.M."/>
            <person name="Copetti D."/>
            <person name="Lemansour A."/>
            <person name="Lebrun M."/>
            <person name="Masmoudi K."/>
            <person name="Ferrand S."/>
            <person name="Dhar M.I."/>
            <person name="Fresquez Z.A."/>
            <person name="Rosas U."/>
            <person name="Zhang J."/>
            <person name="Talag J."/>
            <person name="Lee S."/>
            <person name="Kudrna D."/>
            <person name="Powell R.F."/>
            <person name="Leitch I.J."/>
            <person name="Krueger R.R."/>
            <person name="Wing R.A."/>
            <person name="Amiri K.M.A."/>
            <person name="Purugganan M.D."/>
        </authorList>
    </citation>
    <scope>NUCLEOTIDE SEQUENCE [LARGE SCALE GENOMIC DNA]</scope>
    <source>
        <strain evidence="4">cv. Khalas</strain>
    </source>
</reference>
<evidence type="ECO:0000256" key="1">
    <source>
        <dbReference type="ARBA" id="ARBA00010954"/>
    </source>
</evidence>
<dbReference type="InterPro" id="IPR008862">
    <property type="entry name" value="Tcp11"/>
</dbReference>
<feature type="region of interest" description="Disordered" evidence="3">
    <location>
        <begin position="381"/>
        <end position="405"/>
    </location>
</feature>
<evidence type="ECO:0000313" key="4">
    <source>
        <dbReference type="Proteomes" id="UP000228380"/>
    </source>
</evidence>
<feature type="region of interest" description="Disordered" evidence="3">
    <location>
        <begin position="73"/>
        <end position="93"/>
    </location>
</feature>
<name>A0A8B7BW04_PHODC</name>